<dbReference type="RefSeq" id="WP_140588401.1">
    <property type="nucleotide sequence ID" value="NZ_VFWZ01000001.1"/>
</dbReference>
<dbReference type="CDD" id="cd00377">
    <property type="entry name" value="ICL_PEPM"/>
    <property type="match status" value="1"/>
</dbReference>
<dbReference type="InterPro" id="IPR039556">
    <property type="entry name" value="ICL/PEPM"/>
</dbReference>
<dbReference type="EMBL" id="VFWZ01000001">
    <property type="protein sequence ID" value="TPN88680.1"/>
    <property type="molecule type" value="Genomic_DNA"/>
</dbReference>
<dbReference type="Pfam" id="PF13714">
    <property type="entry name" value="PEP_mutase"/>
    <property type="match status" value="1"/>
</dbReference>
<dbReference type="InterPro" id="IPR040442">
    <property type="entry name" value="Pyrv_kinase-like_dom_sf"/>
</dbReference>
<keyword evidence="2" id="KW-1185">Reference proteome</keyword>
<dbReference type="Proteomes" id="UP000315540">
    <property type="component" value="Unassembled WGS sequence"/>
</dbReference>
<accession>A0A504JQQ6</accession>
<gene>
    <name evidence="1" type="ORF">FHK87_00260</name>
</gene>
<dbReference type="InterPro" id="IPR015813">
    <property type="entry name" value="Pyrv/PenolPyrv_kinase-like_dom"/>
</dbReference>
<dbReference type="PANTHER" id="PTHR42905:SF16">
    <property type="entry name" value="CARBOXYPHOSPHONOENOLPYRUVATE PHOSPHONOMUTASE-LIKE PROTEIN (AFU_ORTHOLOGUE AFUA_5G07230)"/>
    <property type="match status" value="1"/>
</dbReference>
<proteinExistence type="predicted"/>
<dbReference type="SUPFAM" id="SSF51621">
    <property type="entry name" value="Phosphoenolpyruvate/pyruvate domain"/>
    <property type="match status" value="1"/>
</dbReference>
<reference evidence="1 2" key="1">
    <citation type="submission" date="2019-06" db="EMBL/GenBank/DDBJ databases">
        <authorList>
            <person name="Meng X."/>
        </authorList>
    </citation>
    <scope>NUCLEOTIDE SEQUENCE [LARGE SCALE GENOMIC DNA]</scope>
    <source>
        <strain evidence="1 2">M625</strain>
    </source>
</reference>
<protein>
    <submittedName>
        <fullName evidence="1">Isocitrate lyase/phosphoenolpyruvate mutase family protein</fullName>
    </submittedName>
</protein>
<dbReference type="AlphaFoldDB" id="A0A504JQQ6"/>
<evidence type="ECO:0000313" key="1">
    <source>
        <dbReference type="EMBL" id="TPN88680.1"/>
    </source>
</evidence>
<sequence>MKFKELHYQNDPLLICNVWDVPSAIMAEKMGFKAIGTSSAAIAEIFGYQDGEEISFSELLYVVKKISANSHLPLTVDIESGYSRDPKAIAHHIKELAKLGVVGINIEDTVVTDHRDFITAEEFAKTLTLVKKELKDEGISMFINIRTDAFLLGVQNPVEETLQRIKIYEDVEIEGVFVPCIQDKEDIRKIVESTSLPINVMWMPALPNFNVLQELGVKRISMGGFLFQNVYSKMGEMLEQILQQQSFKLK</sequence>
<keyword evidence="1" id="KW-0456">Lyase</keyword>
<name>A0A504JQQ6_9FLAO</name>
<keyword evidence="1" id="KW-0670">Pyruvate</keyword>
<dbReference type="PANTHER" id="PTHR42905">
    <property type="entry name" value="PHOSPHOENOLPYRUVATE CARBOXYLASE"/>
    <property type="match status" value="1"/>
</dbReference>
<organism evidence="1 2">
    <name type="scientific">Aquimarina algicola</name>
    <dbReference type="NCBI Taxonomy" id="2589995"/>
    <lineage>
        <taxon>Bacteria</taxon>
        <taxon>Pseudomonadati</taxon>
        <taxon>Bacteroidota</taxon>
        <taxon>Flavobacteriia</taxon>
        <taxon>Flavobacteriales</taxon>
        <taxon>Flavobacteriaceae</taxon>
        <taxon>Aquimarina</taxon>
    </lineage>
</organism>
<evidence type="ECO:0000313" key="2">
    <source>
        <dbReference type="Proteomes" id="UP000315540"/>
    </source>
</evidence>
<dbReference type="OrthoDB" id="9780430at2"/>
<comment type="caution">
    <text evidence="1">The sequence shown here is derived from an EMBL/GenBank/DDBJ whole genome shotgun (WGS) entry which is preliminary data.</text>
</comment>
<dbReference type="Gene3D" id="3.20.20.60">
    <property type="entry name" value="Phosphoenolpyruvate-binding domains"/>
    <property type="match status" value="1"/>
</dbReference>
<dbReference type="GO" id="GO:0016829">
    <property type="term" value="F:lyase activity"/>
    <property type="evidence" value="ECO:0007669"/>
    <property type="project" value="UniProtKB-KW"/>
</dbReference>